<feature type="region of interest" description="Disordered" evidence="9">
    <location>
        <begin position="77"/>
        <end position="98"/>
    </location>
</feature>
<feature type="region of interest" description="Disordered" evidence="9">
    <location>
        <begin position="1"/>
        <end position="60"/>
    </location>
</feature>
<dbReference type="GO" id="GO:0006417">
    <property type="term" value="P:regulation of translation"/>
    <property type="evidence" value="ECO:0007669"/>
    <property type="project" value="UniProtKB-UniRule"/>
</dbReference>
<accession>A0AAV5SNZ8</accession>
<feature type="non-terminal residue" evidence="11">
    <location>
        <position position="160"/>
    </location>
</feature>
<evidence type="ECO:0000259" key="10">
    <source>
        <dbReference type="PROSITE" id="PS51522"/>
    </source>
</evidence>
<evidence type="ECO:0000256" key="5">
    <source>
        <dbReference type="ARBA" id="ARBA00022833"/>
    </source>
</evidence>
<feature type="non-terminal residue" evidence="11">
    <location>
        <position position="1"/>
    </location>
</feature>
<dbReference type="InterPro" id="IPR038129">
    <property type="entry name" value="Nanos_sf"/>
</dbReference>
<dbReference type="AlphaFoldDB" id="A0AAV5SNZ8"/>
<dbReference type="GO" id="GO:0008270">
    <property type="term" value="F:zinc ion binding"/>
    <property type="evidence" value="ECO:0007669"/>
    <property type="project" value="UniProtKB-KW"/>
</dbReference>
<feature type="domain" description="Nanos-type" evidence="10">
    <location>
        <begin position="73"/>
        <end position="127"/>
    </location>
</feature>
<evidence type="ECO:0000256" key="8">
    <source>
        <dbReference type="PROSITE-ProRule" id="PRU00855"/>
    </source>
</evidence>
<dbReference type="PROSITE" id="PS51522">
    <property type="entry name" value="ZF_NANOS"/>
    <property type="match status" value="1"/>
</dbReference>
<keyword evidence="2" id="KW-0963">Cytoplasm</keyword>
<sequence>GVGGGGGGPSVPTTPRSEPRKELLEMKKTPKHQMDKSGSQTIPVDPVPPHGAITAPVGGGEARKWSEVAGKMQCMNCKGKGRPEHEYNTHNLRDGTGKVTCPELRERGCEYCHEKGDHAHDIFFCKERRGAQSADNYYPAVGHAVHSTHGEREGPYRGGQ</sequence>
<dbReference type="InterPro" id="IPR024161">
    <property type="entry name" value="Znf_nanos-typ"/>
</dbReference>
<comment type="subcellular location">
    <subcellularLocation>
        <location evidence="1">Cytoplasm</location>
    </subcellularLocation>
</comment>
<evidence type="ECO:0000256" key="2">
    <source>
        <dbReference type="ARBA" id="ARBA00022490"/>
    </source>
</evidence>
<evidence type="ECO:0000256" key="7">
    <source>
        <dbReference type="ARBA" id="ARBA00022884"/>
    </source>
</evidence>
<organism evidence="11 12">
    <name type="scientific">Pristionchus entomophagus</name>
    <dbReference type="NCBI Taxonomy" id="358040"/>
    <lineage>
        <taxon>Eukaryota</taxon>
        <taxon>Metazoa</taxon>
        <taxon>Ecdysozoa</taxon>
        <taxon>Nematoda</taxon>
        <taxon>Chromadorea</taxon>
        <taxon>Rhabditida</taxon>
        <taxon>Rhabditina</taxon>
        <taxon>Diplogasteromorpha</taxon>
        <taxon>Diplogasteroidea</taxon>
        <taxon>Neodiplogasteridae</taxon>
        <taxon>Pristionchus</taxon>
    </lineage>
</organism>
<keyword evidence="3" id="KW-0479">Metal-binding</keyword>
<evidence type="ECO:0000256" key="1">
    <source>
        <dbReference type="ARBA" id="ARBA00004496"/>
    </source>
</evidence>
<evidence type="ECO:0000313" key="12">
    <source>
        <dbReference type="Proteomes" id="UP001432027"/>
    </source>
</evidence>
<keyword evidence="6 8" id="KW-0810">Translation regulation</keyword>
<keyword evidence="5" id="KW-0862">Zinc</keyword>
<gene>
    <name evidence="11" type="ORF">PENTCL1PPCAC_7033</name>
</gene>
<dbReference type="Pfam" id="PF05741">
    <property type="entry name" value="zf-nanos"/>
    <property type="match status" value="1"/>
</dbReference>
<feature type="compositionally biased region" description="Basic and acidic residues" evidence="9">
    <location>
        <begin position="81"/>
        <end position="96"/>
    </location>
</feature>
<dbReference type="EMBL" id="BTSX01000002">
    <property type="protein sequence ID" value="GMS84858.1"/>
    <property type="molecule type" value="Genomic_DNA"/>
</dbReference>
<evidence type="ECO:0000256" key="9">
    <source>
        <dbReference type="SAM" id="MobiDB-lite"/>
    </source>
</evidence>
<dbReference type="GO" id="GO:0005737">
    <property type="term" value="C:cytoplasm"/>
    <property type="evidence" value="ECO:0007669"/>
    <property type="project" value="UniProtKB-SubCell"/>
</dbReference>
<protein>
    <recommendedName>
        <fullName evidence="10">Nanos-type domain-containing protein</fullName>
    </recommendedName>
</protein>
<comment type="caution">
    <text evidence="11">The sequence shown here is derived from an EMBL/GenBank/DDBJ whole genome shotgun (WGS) entry which is preliminary data.</text>
</comment>
<evidence type="ECO:0000313" key="11">
    <source>
        <dbReference type="EMBL" id="GMS84858.1"/>
    </source>
</evidence>
<keyword evidence="7 8" id="KW-0694">RNA-binding</keyword>
<proteinExistence type="inferred from homology"/>
<keyword evidence="12" id="KW-1185">Reference proteome</keyword>
<feature type="compositionally biased region" description="Basic and acidic residues" evidence="9">
    <location>
        <begin position="17"/>
        <end position="35"/>
    </location>
</feature>
<dbReference type="PANTHER" id="PTHR12887">
    <property type="entry name" value="NANOS PROTEIN"/>
    <property type="match status" value="1"/>
</dbReference>
<name>A0AAV5SNZ8_9BILA</name>
<keyword evidence="4 8" id="KW-0863">Zinc-finger</keyword>
<dbReference type="Proteomes" id="UP001432027">
    <property type="component" value="Unassembled WGS sequence"/>
</dbReference>
<reference evidence="11" key="1">
    <citation type="submission" date="2023-10" db="EMBL/GenBank/DDBJ databases">
        <title>Genome assembly of Pristionchus species.</title>
        <authorList>
            <person name="Yoshida K."/>
            <person name="Sommer R.J."/>
        </authorList>
    </citation>
    <scope>NUCLEOTIDE SEQUENCE</scope>
    <source>
        <strain evidence="11">RS0144</strain>
    </source>
</reference>
<evidence type="ECO:0000256" key="3">
    <source>
        <dbReference type="ARBA" id="ARBA00022723"/>
    </source>
</evidence>
<evidence type="ECO:0000256" key="6">
    <source>
        <dbReference type="ARBA" id="ARBA00022845"/>
    </source>
</evidence>
<comment type="similarity">
    <text evidence="8">Belongs to the nanos family.</text>
</comment>
<dbReference type="InterPro" id="IPR008705">
    <property type="entry name" value="Nanos/Xcar2"/>
</dbReference>
<dbReference type="GO" id="GO:0003723">
    <property type="term" value="F:RNA binding"/>
    <property type="evidence" value="ECO:0007669"/>
    <property type="project" value="UniProtKB-UniRule"/>
</dbReference>
<evidence type="ECO:0000256" key="4">
    <source>
        <dbReference type="ARBA" id="ARBA00022771"/>
    </source>
</evidence>
<dbReference type="Gene3D" id="4.10.60.30">
    <property type="entry name" value="Nanos, RNA-binding domain"/>
    <property type="match status" value="1"/>
</dbReference>